<organism evidence="3 4">
    <name type="scientific">Limnohabitans planktonicus II-D5</name>
    <dbReference type="NCBI Taxonomy" id="1293045"/>
    <lineage>
        <taxon>Bacteria</taxon>
        <taxon>Pseudomonadati</taxon>
        <taxon>Pseudomonadota</taxon>
        <taxon>Betaproteobacteria</taxon>
        <taxon>Burkholderiales</taxon>
        <taxon>Comamonadaceae</taxon>
        <taxon>Limnohabitans</taxon>
    </lineage>
</organism>
<dbReference type="CDD" id="cd04784">
    <property type="entry name" value="HTH_CadR-PbrR"/>
    <property type="match status" value="1"/>
</dbReference>
<dbReference type="AlphaFoldDB" id="A0A2T7UII3"/>
<proteinExistence type="predicted"/>
<dbReference type="RefSeq" id="WP_053176982.1">
    <property type="nucleotide sequence ID" value="NZ_LFYT02000002.1"/>
</dbReference>
<dbReference type="Pfam" id="PF13411">
    <property type="entry name" value="MerR_1"/>
    <property type="match status" value="1"/>
</dbReference>
<dbReference type="GO" id="GO:0045893">
    <property type="term" value="P:positive regulation of DNA-templated transcription"/>
    <property type="evidence" value="ECO:0007669"/>
    <property type="project" value="InterPro"/>
</dbReference>
<dbReference type="InterPro" id="IPR047057">
    <property type="entry name" value="MerR_fam"/>
</dbReference>
<reference evidence="3" key="1">
    <citation type="submission" date="2017-04" db="EMBL/GenBank/DDBJ databases">
        <title>Unexpected and diverse lifestyles within the genus Limnohabitans.</title>
        <authorList>
            <person name="Kasalicky V."/>
            <person name="Mehrshad M."/>
            <person name="Andrei S.-A."/>
            <person name="Salcher M."/>
            <person name="Kratochvilova H."/>
            <person name="Simek K."/>
            <person name="Ghai R."/>
        </authorList>
    </citation>
    <scope>NUCLEOTIDE SEQUENCE [LARGE SCALE GENOMIC DNA]</scope>
    <source>
        <strain evidence="3">II-D5</strain>
    </source>
</reference>
<dbReference type="InterPro" id="IPR011791">
    <property type="entry name" value="CadR-PbrR"/>
</dbReference>
<evidence type="ECO:0000313" key="3">
    <source>
        <dbReference type="EMBL" id="PVE44418.1"/>
    </source>
</evidence>
<protein>
    <submittedName>
        <fullName evidence="3">Cd(II)/Pb(II)-responsive transcriptional regulator</fullName>
    </submittedName>
</protein>
<dbReference type="SUPFAM" id="SSF46955">
    <property type="entry name" value="Putative DNA-binding domain"/>
    <property type="match status" value="1"/>
</dbReference>
<comment type="caution">
    <text evidence="3">The sequence shown here is derived from an EMBL/GenBank/DDBJ whole genome shotgun (WGS) entry which is preliminary data.</text>
</comment>
<keyword evidence="1" id="KW-0238">DNA-binding</keyword>
<gene>
    <name evidence="3" type="ORF">H663_001750</name>
</gene>
<feature type="domain" description="HTH merR-type" evidence="2">
    <location>
        <begin position="1"/>
        <end position="69"/>
    </location>
</feature>
<evidence type="ECO:0000259" key="2">
    <source>
        <dbReference type="PROSITE" id="PS50937"/>
    </source>
</evidence>
<dbReference type="OrthoDB" id="9808480at2"/>
<dbReference type="PROSITE" id="PS50937">
    <property type="entry name" value="HTH_MERR_2"/>
    <property type="match status" value="1"/>
</dbReference>
<dbReference type="SMART" id="SM00422">
    <property type="entry name" value="HTH_MERR"/>
    <property type="match status" value="1"/>
</dbReference>
<keyword evidence="4" id="KW-1185">Reference proteome</keyword>
<dbReference type="STRING" id="1293045.H663_18720"/>
<dbReference type="InterPro" id="IPR009061">
    <property type="entry name" value="DNA-bd_dom_put_sf"/>
</dbReference>
<accession>A0A2T7UII3</accession>
<dbReference type="Proteomes" id="UP000037507">
    <property type="component" value="Unassembled WGS sequence"/>
</dbReference>
<dbReference type="GO" id="GO:0003700">
    <property type="term" value="F:DNA-binding transcription factor activity"/>
    <property type="evidence" value="ECO:0007669"/>
    <property type="project" value="InterPro"/>
</dbReference>
<dbReference type="GO" id="GO:0046872">
    <property type="term" value="F:metal ion binding"/>
    <property type="evidence" value="ECO:0007669"/>
    <property type="project" value="InterPro"/>
</dbReference>
<sequence>MRIGELAKATDTQVETIRYYEREALLPQPGRTEGNYRVYGPEHVERLSFIRYCRSLDMALDEIRALLRMKDSPPQDCSDINALVDEHIKHVAVRIRELKVLQRQLVELRTGCAGNGSVSECGVLSGIAQASKEVGPVGKRGARHVHGAH</sequence>
<dbReference type="Gene3D" id="1.10.1660.10">
    <property type="match status" value="1"/>
</dbReference>
<dbReference type="InterPro" id="IPR000551">
    <property type="entry name" value="MerR-type_HTH_dom"/>
</dbReference>
<evidence type="ECO:0000313" key="4">
    <source>
        <dbReference type="Proteomes" id="UP000037507"/>
    </source>
</evidence>
<dbReference type="NCBIfam" id="TIGR02047">
    <property type="entry name" value="CadR-PbrR"/>
    <property type="match status" value="1"/>
</dbReference>
<dbReference type="PANTHER" id="PTHR30204">
    <property type="entry name" value="REDOX-CYCLING DRUG-SENSING TRANSCRIPTIONAL ACTIVATOR SOXR"/>
    <property type="match status" value="1"/>
</dbReference>
<evidence type="ECO:0000256" key="1">
    <source>
        <dbReference type="ARBA" id="ARBA00023125"/>
    </source>
</evidence>
<name>A0A2T7UII3_9BURK</name>
<dbReference type="PANTHER" id="PTHR30204:SF92">
    <property type="entry name" value="HTH-TYPE TRANSCRIPTIONAL REGULATOR ZNTR"/>
    <property type="match status" value="1"/>
</dbReference>
<dbReference type="GO" id="GO:0003677">
    <property type="term" value="F:DNA binding"/>
    <property type="evidence" value="ECO:0007669"/>
    <property type="project" value="UniProtKB-KW"/>
</dbReference>
<dbReference type="EMBL" id="LFYT02000002">
    <property type="protein sequence ID" value="PVE44418.1"/>
    <property type="molecule type" value="Genomic_DNA"/>
</dbReference>
<dbReference type="PRINTS" id="PR00040">
    <property type="entry name" value="HTHMERR"/>
</dbReference>